<gene>
    <name evidence="31" type="primary">mrcA</name>
    <name evidence="31" type="ORF">GCM10008101_01680</name>
</gene>
<evidence type="ECO:0000256" key="19">
    <source>
        <dbReference type="ARBA" id="ARBA00022989"/>
    </source>
</evidence>
<feature type="region of interest" description="Disordered" evidence="27">
    <location>
        <begin position="819"/>
        <end position="841"/>
    </location>
</feature>
<evidence type="ECO:0000256" key="26">
    <source>
        <dbReference type="ARBA" id="ARBA00049902"/>
    </source>
</evidence>
<dbReference type="Pfam" id="PF00912">
    <property type="entry name" value="Transgly"/>
    <property type="match status" value="1"/>
</dbReference>
<sequence length="841" mass="91998">MPRFRRLLRWALFATAGLIVLGLIGAGALYAVIAPKLPDVETLRDVQLQEPMYVYSKDGRLMALFGETRRYPVDIEKVPDLQKKAFIAIEDSRFYEHHGVDFKGVARAVWLLATTDDKRVPGGSTITQQVARQFFLSNEYSYTRKLAEMMLAMRMERELSKDEIFELYLNVSFFGNRAYGLAAAAEYYYGKPLEKLSLDEMASLAGIPKFPSSANPISNPERAKIRRDYILDRMAALKYVSSADAAAAKAVPMHASPHERPVEVYAPYVAEMVRLEMIERYGPEALTKGYHVYTTIDPELQAAADASVRDGLHTYDRRHGWRGAEKHFELAEAEDVAATARRLASIPAQGELLPAIVLSARAGSAEVLLADKRTITLPGSRAWPGMSLGSLRRGDLVRLRRVVAEGDKKPATDADADAVYRLDQLPRAQAALVSIDAMNGALRALTGGYSFAGNKFNRATQAKRQPGSSFKPFVYSAAFERGFNPASIVLDAPVVFKDRVGHLWRPQNDTGNFAGPMRLREAMVQSRNLVSVRLLDAIGVDYARKFISNFGFEIDSLPPNLSMSLGTASLTPLSVARGYAVFYNGGYRVTPWFIDTVKDRNGAVIFKEKPVVGCHGCAVVATPNGAQPQAATTVVDGFDLGPAPGAATAQADDAKAAKKPDAALPAPKKPDMTGMVLAPRAIDERIGYQVVSILRDVVQRGTGTAAKVLKREDIGGKTGSTNDHRDAWFSGFGGPYVTIVWVGRDDFKPLGYGEYGGRAALPIWIEYMRVALKDKPIQPNEPPQGMVKVTVGAGGRLIPGGEGGITEWVKAEDLERMQSDVDYGPSAEQQDEGSEESFDIF</sequence>
<keyword evidence="23" id="KW-0961">Cell wall biogenesis/degradation</keyword>
<dbReference type="EMBL" id="BMXY01000001">
    <property type="protein sequence ID" value="GGZ52280.1"/>
    <property type="molecule type" value="Genomic_DNA"/>
</dbReference>
<evidence type="ECO:0000256" key="12">
    <source>
        <dbReference type="ARBA" id="ARBA00022676"/>
    </source>
</evidence>
<keyword evidence="8" id="KW-1003">Cell membrane</keyword>
<dbReference type="Proteomes" id="UP000643403">
    <property type="component" value="Unassembled WGS sequence"/>
</dbReference>
<evidence type="ECO:0000259" key="29">
    <source>
        <dbReference type="Pfam" id="PF00912"/>
    </source>
</evidence>
<proteinExistence type="inferred from homology"/>
<dbReference type="InterPro" id="IPR031376">
    <property type="entry name" value="PCB_OB"/>
</dbReference>
<evidence type="ECO:0000256" key="13">
    <source>
        <dbReference type="ARBA" id="ARBA00022679"/>
    </source>
</evidence>
<evidence type="ECO:0000256" key="14">
    <source>
        <dbReference type="ARBA" id="ARBA00022692"/>
    </source>
</evidence>
<evidence type="ECO:0000256" key="9">
    <source>
        <dbReference type="ARBA" id="ARBA00022519"/>
    </source>
</evidence>
<evidence type="ECO:0000256" key="8">
    <source>
        <dbReference type="ARBA" id="ARBA00022475"/>
    </source>
</evidence>
<dbReference type="Gene3D" id="3.40.710.10">
    <property type="entry name" value="DD-peptidase/beta-lactamase superfamily"/>
    <property type="match status" value="2"/>
</dbReference>
<keyword evidence="9" id="KW-0997">Cell inner membrane</keyword>
<dbReference type="InterPro" id="IPR001460">
    <property type="entry name" value="PCN-bd_Tpept"/>
</dbReference>
<evidence type="ECO:0000256" key="2">
    <source>
        <dbReference type="ARBA" id="ARBA00004249"/>
    </source>
</evidence>
<feature type="domain" description="Penicillin-binding protein transpeptidase" evidence="28">
    <location>
        <begin position="432"/>
        <end position="607"/>
    </location>
</feature>
<dbReference type="EC" id="2.4.99.28" evidence="25"/>
<dbReference type="InterPro" id="IPR001264">
    <property type="entry name" value="Glyco_trans_51"/>
</dbReference>
<keyword evidence="21" id="KW-0046">Antibiotic resistance</keyword>
<comment type="caution">
    <text evidence="31">The sequence shown here is derived from an EMBL/GenBank/DDBJ whole genome shotgun (WGS) entry which is preliminary data.</text>
</comment>
<evidence type="ECO:0000259" key="30">
    <source>
        <dbReference type="Pfam" id="PF17092"/>
    </source>
</evidence>
<comment type="pathway">
    <text evidence="3">Cell wall biogenesis; peptidoglycan biosynthesis.</text>
</comment>
<keyword evidence="12" id="KW-0328">Glycosyltransferase</keyword>
<evidence type="ECO:0000256" key="7">
    <source>
        <dbReference type="ARBA" id="ARBA00018638"/>
    </source>
</evidence>
<accession>A0ABQ3BRQ2</accession>
<dbReference type="InterPro" id="IPR012338">
    <property type="entry name" value="Beta-lactam/transpept-like"/>
</dbReference>
<evidence type="ECO:0000259" key="28">
    <source>
        <dbReference type="Pfam" id="PF00905"/>
    </source>
</evidence>
<dbReference type="PANTHER" id="PTHR32282">
    <property type="entry name" value="BINDING PROTEIN TRANSPEPTIDASE, PUTATIVE-RELATED"/>
    <property type="match status" value="1"/>
</dbReference>
<evidence type="ECO:0000256" key="6">
    <source>
        <dbReference type="ARBA" id="ARBA00012448"/>
    </source>
</evidence>
<dbReference type="InterPro" id="IPR050396">
    <property type="entry name" value="Glycosyltr_51/Transpeptidase"/>
</dbReference>
<dbReference type="Pfam" id="PF17092">
    <property type="entry name" value="PCB_OB"/>
    <property type="match status" value="1"/>
</dbReference>
<dbReference type="InterPro" id="IPR036950">
    <property type="entry name" value="PBP_transglycosylase"/>
</dbReference>
<dbReference type="Gene3D" id="1.10.3810.10">
    <property type="entry name" value="Biosynthetic peptidoglycan transglycosylase-like"/>
    <property type="match status" value="1"/>
</dbReference>
<dbReference type="RefSeq" id="WP_189446444.1">
    <property type="nucleotide sequence ID" value="NZ_BMXY01000001.1"/>
</dbReference>
<keyword evidence="17" id="KW-0735">Signal-anchor</keyword>
<evidence type="ECO:0000256" key="23">
    <source>
        <dbReference type="ARBA" id="ARBA00023316"/>
    </source>
</evidence>
<evidence type="ECO:0000313" key="31">
    <source>
        <dbReference type="EMBL" id="GGZ52280.1"/>
    </source>
</evidence>
<keyword evidence="19" id="KW-1133">Transmembrane helix</keyword>
<evidence type="ECO:0000256" key="24">
    <source>
        <dbReference type="ARBA" id="ARBA00034000"/>
    </source>
</evidence>
<evidence type="ECO:0000256" key="3">
    <source>
        <dbReference type="ARBA" id="ARBA00004752"/>
    </source>
</evidence>
<name>A0ABQ3BRQ2_9GAMM</name>
<dbReference type="NCBIfam" id="TIGR02074">
    <property type="entry name" value="PBP_1a_fam"/>
    <property type="match status" value="1"/>
</dbReference>
<dbReference type="SUPFAM" id="SSF56601">
    <property type="entry name" value="beta-lactamase/transpeptidase-like"/>
    <property type="match status" value="1"/>
</dbReference>
<dbReference type="SUPFAM" id="SSF53955">
    <property type="entry name" value="Lysozyme-like"/>
    <property type="match status" value="1"/>
</dbReference>
<comment type="function">
    <text evidence="1">Cell wall formation. Synthesis of cross-linked peptidoglycan from the lipid intermediates. The enzyme has a penicillin-insensitive transglycosylase N-terminal domain (formation of linear glycan strands) and a penicillin-sensitive transpeptidase C-terminal domain (cross-linking of the peptide subunits).</text>
</comment>
<evidence type="ECO:0000256" key="21">
    <source>
        <dbReference type="ARBA" id="ARBA00023251"/>
    </source>
</evidence>
<evidence type="ECO:0000256" key="22">
    <source>
        <dbReference type="ARBA" id="ARBA00023268"/>
    </source>
</evidence>
<keyword evidence="14" id="KW-0812">Transmembrane</keyword>
<keyword evidence="11" id="KW-0645">Protease</keyword>
<evidence type="ECO:0000256" key="4">
    <source>
        <dbReference type="ARBA" id="ARBA00007090"/>
    </source>
</evidence>
<evidence type="ECO:0000256" key="5">
    <source>
        <dbReference type="ARBA" id="ARBA00007739"/>
    </source>
</evidence>
<dbReference type="PANTHER" id="PTHR32282:SF27">
    <property type="entry name" value="PENICILLIN-BINDING PROTEIN 1A"/>
    <property type="match status" value="1"/>
</dbReference>
<evidence type="ECO:0000256" key="10">
    <source>
        <dbReference type="ARBA" id="ARBA00022645"/>
    </source>
</evidence>
<evidence type="ECO:0000256" key="25">
    <source>
        <dbReference type="ARBA" id="ARBA00044770"/>
    </source>
</evidence>
<comment type="similarity">
    <text evidence="4">In the C-terminal section; belongs to the transpeptidase family.</text>
</comment>
<keyword evidence="10" id="KW-0121">Carboxypeptidase</keyword>
<reference evidence="32" key="1">
    <citation type="journal article" date="2019" name="Int. J. Syst. Evol. Microbiol.">
        <title>The Global Catalogue of Microorganisms (GCM) 10K type strain sequencing project: providing services to taxonomists for standard genome sequencing and annotation.</title>
        <authorList>
            <consortium name="The Broad Institute Genomics Platform"/>
            <consortium name="The Broad Institute Genome Sequencing Center for Infectious Disease"/>
            <person name="Wu L."/>
            <person name="Ma J."/>
        </authorList>
    </citation>
    <scope>NUCLEOTIDE SEQUENCE [LARGE SCALE GENOMIC DNA]</scope>
    <source>
        <strain evidence="32">KCTC 22558</strain>
    </source>
</reference>
<keyword evidence="16" id="KW-0133">Cell shape</keyword>
<comment type="catalytic activity">
    <reaction evidence="24">
        <text>Preferential cleavage: (Ac)2-L-Lys-D-Ala-|-D-Ala. Also transpeptidation of peptidyl-alanyl moieties that are N-acyl substituents of D-alanine.</text>
        <dbReference type="EC" id="3.4.16.4"/>
    </reaction>
</comment>
<evidence type="ECO:0000256" key="16">
    <source>
        <dbReference type="ARBA" id="ARBA00022960"/>
    </source>
</evidence>
<protein>
    <recommendedName>
        <fullName evidence="7">Penicillin-binding protein 1A</fullName>
        <ecNumber evidence="25">2.4.99.28</ecNumber>
        <ecNumber evidence="6">3.4.16.4</ecNumber>
    </recommendedName>
</protein>
<evidence type="ECO:0000256" key="27">
    <source>
        <dbReference type="SAM" id="MobiDB-lite"/>
    </source>
</evidence>
<dbReference type="Pfam" id="PF00905">
    <property type="entry name" value="Transpeptidase"/>
    <property type="match status" value="1"/>
</dbReference>
<keyword evidence="13" id="KW-0808">Transferase</keyword>
<evidence type="ECO:0000256" key="1">
    <source>
        <dbReference type="ARBA" id="ARBA00002624"/>
    </source>
</evidence>
<organism evidence="31 32">
    <name type="scientific">Cognatilysobacter xinjiangensis</name>
    <dbReference type="NCBI Taxonomy" id="546892"/>
    <lineage>
        <taxon>Bacteria</taxon>
        <taxon>Pseudomonadati</taxon>
        <taxon>Pseudomonadota</taxon>
        <taxon>Gammaproteobacteria</taxon>
        <taxon>Lysobacterales</taxon>
        <taxon>Lysobacteraceae</taxon>
        <taxon>Cognatilysobacter</taxon>
    </lineage>
</organism>
<feature type="domain" description="Glycosyl transferase family 51" evidence="29">
    <location>
        <begin position="61"/>
        <end position="234"/>
    </location>
</feature>
<dbReference type="EC" id="3.4.16.4" evidence="6"/>
<evidence type="ECO:0000256" key="15">
    <source>
        <dbReference type="ARBA" id="ARBA00022801"/>
    </source>
</evidence>
<evidence type="ECO:0000313" key="32">
    <source>
        <dbReference type="Proteomes" id="UP000643403"/>
    </source>
</evidence>
<dbReference type="InterPro" id="IPR023346">
    <property type="entry name" value="Lysozyme-like_dom_sf"/>
</dbReference>
<keyword evidence="20" id="KW-0472">Membrane</keyword>
<keyword evidence="22" id="KW-0511">Multifunctional enzyme</keyword>
<feature type="domain" description="Penicillin-binding protein OB-like" evidence="30">
    <location>
        <begin position="321"/>
        <end position="427"/>
    </location>
</feature>
<comment type="similarity">
    <text evidence="5">In the N-terminal section; belongs to the glycosyltransferase 51 family.</text>
</comment>
<evidence type="ECO:0000256" key="18">
    <source>
        <dbReference type="ARBA" id="ARBA00022984"/>
    </source>
</evidence>
<evidence type="ECO:0000256" key="20">
    <source>
        <dbReference type="ARBA" id="ARBA00023136"/>
    </source>
</evidence>
<keyword evidence="18" id="KW-0573">Peptidoglycan synthesis</keyword>
<comment type="subcellular location">
    <subcellularLocation>
        <location evidence="2">Cell inner membrane</location>
        <topology evidence="2">Single-pass type II membrane protein</topology>
    </subcellularLocation>
</comment>
<keyword evidence="32" id="KW-1185">Reference proteome</keyword>
<keyword evidence="15" id="KW-0378">Hydrolase</keyword>
<evidence type="ECO:0000256" key="17">
    <source>
        <dbReference type="ARBA" id="ARBA00022968"/>
    </source>
</evidence>
<comment type="catalytic activity">
    <reaction evidence="26">
        <text>[GlcNAc-(1-&gt;4)-Mur2Ac(oyl-L-Ala-gamma-D-Glu-L-Lys-D-Ala-D-Ala)](n)-di-trans,octa-cis-undecaprenyl diphosphate + beta-D-GlcNAc-(1-&gt;4)-Mur2Ac(oyl-L-Ala-gamma-D-Glu-L-Lys-D-Ala-D-Ala)-di-trans,octa-cis-undecaprenyl diphosphate = [GlcNAc-(1-&gt;4)-Mur2Ac(oyl-L-Ala-gamma-D-Glu-L-Lys-D-Ala-D-Ala)](n+1)-di-trans,octa-cis-undecaprenyl diphosphate + di-trans,octa-cis-undecaprenyl diphosphate + H(+)</text>
        <dbReference type="Rhea" id="RHEA:23708"/>
        <dbReference type="Rhea" id="RHEA-COMP:9602"/>
        <dbReference type="Rhea" id="RHEA-COMP:9603"/>
        <dbReference type="ChEBI" id="CHEBI:15378"/>
        <dbReference type="ChEBI" id="CHEBI:58405"/>
        <dbReference type="ChEBI" id="CHEBI:60033"/>
        <dbReference type="ChEBI" id="CHEBI:78435"/>
        <dbReference type="EC" id="2.4.99.28"/>
    </reaction>
</comment>
<evidence type="ECO:0000256" key="11">
    <source>
        <dbReference type="ARBA" id="ARBA00022670"/>
    </source>
</evidence>
<feature type="compositionally biased region" description="Acidic residues" evidence="27">
    <location>
        <begin position="829"/>
        <end position="841"/>
    </location>
</feature>